<sequence>VSNSKIYLDHNATSPLLPEVENAMNEVAEQAFANPSSPHWAGRNAKFLLEEARDSLANSLGVKSQEILFTSGGTESNNTVLRQLLLISGEQHLITSAVEHPSVLETCRILAGQPNIQFTELVVDSSGKVEPEKLREVLRPETSLISVMTANNETGNLQPIEELSKIAQENKIPFHTDLVQAYGKMQLDLSLSGVNFASATAHKLGGPCGIGLLYVKQGTAFESLISGGKQERVRRAGTENVVLAVGFAKAVEWYLANQSSLRDRFSKFRDLILNEINKIKGIFLNTDLGNSMPHTLNFGCNKVSAESLLISLDLDGIAVSTGSACSSGAMEASPVLLAMGLSRAEAKSSLRVSWGWSTTEADIDFFCQRLTFHIQRLQEKQITEKL</sequence>
<comment type="cofactor">
    <cofactor evidence="1">
        <name>pyridoxal 5'-phosphate</name>
        <dbReference type="ChEBI" id="CHEBI:597326"/>
    </cofactor>
</comment>
<dbReference type="InterPro" id="IPR015421">
    <property type="entry name" value="PyrdxlP-dep_Trfase_major"/>
</dbReference>
<dbReference type="InterPro" id="IPR015422">
    <property type="entry name" value="PyrdxlP-dep_Trfase_small"/>
</dbReference>
<dbReference type="SUPFAM" id="SSF53383">
    <property type="entry name" value="PLP-dependent transferases"/>
    <property type="match status" value="1"/>
</dbReference>
<dbReference type="GO" id="GO:0016740">
    <property type="term" value="F:transferase activity"/>
    <property type="evidence" value="ECO:0007669"/>
    <property type="project" value="UniProtKB-KW"/>
</dbReference>
<dbReference type="InterPro" id="IPR015424">
    <property type="entry name" value="PyrdxlP-dep_Trfase"/>
</dbReference>
<feature type="domain" description="Aminotransferase class V" evidence="8">
    <location>
        <begin position="6"/>
        <end position="365"/>
    </location>
</feature>
<evidence type="ECO:0000256" key="7">
    <source>
        <dbReference type="ARBA" id="ARBA00023014"/>
    </source>
</evidence>
<proteinExistence type="inferred from homology"/>
<accession>A0A381UTK5</accession>
<dbReference type="Gene3D" id="1.10.260.50">
    <property type="match status" value="1"/>
</dbReference>
<dbReference type="AlphaFoldDB" id="A0A381UTK5"/>
<name>A0A381UTK5_9ZZZZ</name>
<evidence type="ECO:0000256" key="1">
    <source>
        <dbReference type="ARBA" id="ARBA00001933"/>
    </source>
</evidence>
<keyword evidence="5" id="KW-0663">Pyridoxal phosphate</keyword>
<protein>
    <recommendedName>
        <fullName evidence="8">Aminotransferase class V domain-containing protein</fullName>
    </recommendedName>
</protein>
<dbReference type="GO" id="GO:0051536">
    <property type="term" value="F:iron-sulfur cluster binding"/>
    <property type="evidence" value="ECO:0007669"/>
    <property type="project" value="UniProtKB-KW"/>
</dbReference>
<evidence type="ECO:0000256" key="2">
    <source>
        <dbReference type="ARBA" id="ARBA00006490"/>
    </source>
</evidence>
<evidence type="ECO:0000313" key="9">
    <source>
        <dbReference type="EMBL" id="SVA31071.1"/>
    </source>
</evidence>
<feature type="non-terminal residue" evidence="9">
    <location>
        <position position="1"/>
    </location>
</feature>
<evidence type="ECO:0000256" key="6">
    <source>
        <dbReference type="ARBA" id="ARBA00023004"/>
    </source>
</evidence>
<keyword evidence="7" id="KW-0411">Iron-sulfur</keyword>
<dbReference type="PANTHER" id="PTHR11601:SF34">
    <property type="entry name" value="CYSTEINE DESULFURASE"/>
    <property type="match status" value="1"/>
</dbReference>
<dbReference type="PANTHER" id="PTHR11601">
    <property type="entry name" value="CYSTEINE DESULFURYLASE FAMILY MEMBER"/>
    <property type="match status" value="1"/>
</dbReference>
<gene>
    <name evidence="9" type="ORF">METZ01_LOCUS83925</name>
</gene>
<evidence type="ECO:0000259" key="8">
    <source>
        <dbReference type="Pfam" id="PF00266"/>
    </source>
</evidence>
<evidence type="ECO:0000256" key="4">
    <source>
        <dbReference type="ARBA" id="ARBA00022723"/>
    </source>
</evidence>
<dbReference type="PIRSF" id="PIRSF005572">
    <property type="entry name" value="NifS"/>
    <property type="match status" value="1"/>
</dbReference>
<comment type="similarity">
    <text evidence="2">Belongs to the class-V pyridoxal-phosphate-dependent aminotransferase family. NifS/IscS subfamily.</text>
</comment>
<keyword evidence="4" id="KW-0479">Metal-binding</keyword>
<organism evidence="9">
    <name type="scientific">marine metagenome</name>
    <dbReference type="NCBI Taxonomy" id="408172"/>
    <lineage>
        <taxon>unclassified sequences</taxon>
        <taxon>metagenomes</taxon>
        <taxon>ecological metagenomes</taxon>
    </lineage>
</organism>
<dbReference type="Gene3D" id="3.40.640.10">
    <property type="entry name" value="Type I PLP-dependent aspartate aminotransferase-like (Major domain)"/>
    <property type="match status" value="1"/>
</dbReference>
<dbReference type="EMBL" id="UINC01007038">
    <property type="protein sequence ID" value="SVA31071.1"/>
    <property type="molecule type" value="Genomic_DNA"/>
</dbReference>
<dbReference type="InterPro" id="IPR016454">
    <property type="entry name" value="Cysteine_dSase"/>
</dbReference>
<dbReference type="InterPro" id="IPR000192">
    <property type="entry name" value="Aminotrans_V_dom"/>
</dbReference>
<dbReference type="GO" id="GO:0046872">
    <property type="term" value="F:metal ion binding"/>
    <property type="evidence" value="ECO:0007669"/>
    <property type="project" value="UniProtKB-KW"/>
</dbReference>
<keyword evidence="6" id="KW-0408">Iron</keyword>
<keyword evidence="3" id="KW-0808">Transferase</keyword>
<reference evidence="9" key="1">
    <citation type="submission" date="2018-05" db="EMBL/GenBank/DDBJ databases">
        <authorList>
            <person name="Lanie J.A."/>
            <person name="Ng W.-L."/>
            <person name="Kazmierczak K.M."/>
            <person name="Andrzejewski T.M."/>
            <person name="Davidsen T.M."/>
            <person name="Wayne K.J."/>
            <person name="Tettelin H."/>
            <person name="Glass J.I."/>
            <person name="Rusch D."/>
            <person name="Podicherti R."/>
            <person name="Tsui H.-C.T."/>
            <person name="Winkler M.E."/>
        </authorList>
    </citation>
    <scope>NUCLEOTIDE SEQUENCE</scope>
</reference>
<dbReference type="Pfam" id="PF00266">
    <property type="entry name" value="Aminotran_5"/>
    <property type="match status" value="1"/>
</dbReference>
<evidence type="ECO:0000256" key="3">
    <source>
        <dbReference type="ARBA" id="ARBA00022679"/>
    </source>
</evidence>
<evidence type="ECO:0000256" key="5">
    <source>
        <dbReference type="ARBA" id="ARBA00022898"/>
    </source>
</evidence>
<dbReference type="Gene3D" id="3.90.1150.10">
    <property type="entry name" value="Aspartate Aminotransferase, domain 1"/>
    <property type="match status" value="1"/>
</dbReference>